<feature type="domain" description="Peptidase M16 C-terminal" evidence="3">
    <location>
        <begin position="221"/>
        <end position="399"/>
    </location>
</feature>
<dbReference type="Pfam" id="PF05193">
    <property type="entry name" value="Peptidase_M16_C"/>
    <property type="match status" value="1"/>
</dbReference>
<dbReference type="AlphaFoldDB" id="A0A328C810"/>
<dbReference type="EMBL" id="QHKO01000002">
    <property type="protein sequence ID" value="RAL23710.1"/>
    <property type="molecule type" value="Genomic_DNA"/>
</dbReference>
<dbReference type="InterPro" id="IPR011765">
    <property type="entry name" value="Pept_M16_N"/>
</dbReference>
<protein>
    <submittedName>
        <fullName evidence="4">Insulinase family protein</fullName>
    </submittedName>
</protein>
<dbReference type="InterPro" id="IPR007863">
    <property type="entry name" value="Peptidase_M16_C"/>
</dbReference>
<evidence type="ECO:0000259" key="3">
    <source>
        <dbReference type="Pfam" id="PF05193"/>
    </source>
</evidence>
<dbReference type="GO" id="GO:0046872">
    <property type="term" value="F:metal ion binding"/>
    <property type="evidence" value="ECO:0007669"/>
    <property type="project" value="InterPro"/>
</dbReference>
<comment type="caution">
    <text evidence="4">The sequence shown here is derived from an EMBL/GenBank/DDBJ whole genome shotgun (WGS) entry which is preliminary data.</text>
</comment>
<dbReference type="PANTHER" id="PTHR11851">
    <property type="entry name" value="METALLOPROTEASE"/>
    <property type="match status" value="1"/>
</dbReference>
<comment type="similarity">
    <text evidence="1">Belongs to the peptidase M16 family.</text>
</comment>
<evidence type="ECO:0000313" key="5">
    <source>
        <dbReference type="Proteomes" id="UP000249169"/>
    </source>
</evidence>
<feature type="domain" description="Peptidase M16 N-terminal" evidence="2">
    <location>
        <begin position="66"/>
        <end position="188"/>
    </location>
</feature>
<proteinExistence type="inferred from homology"/>
<dbReference type="Proteomes" id="UP000249169">
    <property type="component" value="Unassembled WGS sequence"/>
</dbReference>
<name>A0A328C810_9DELT</name>
<sequence length="505" mass="55779">MDSNPGEGMTPPLNAITRCSSRAALVLAGALALSLTPALHAPASAQQTQEAGELMESRTLDNGLDVLVIPDPSVPIVTIELTVKNGAYTETPELNGLSHLYEHMFFKGNAVIPNQEAYLERMRELGIVFNGTTSSERVNYFFTLPADNLQPGLEFMYDATVSPNFDEAEFAREKEVVLGEADRAESSPYYWLNRGVESLLWYRYPARKDPLGSREAITAATVAQMTRMKELYYVPNNSVIMVAGDVEPAEAFATVESIFGKWERGPDPFEVEPVPPHPPLEGDAFVVVEREVQMPVFQLNWHGPSVGEDPVATHAADVLSFILSQPTSRFYKELIDSQLTLGASLSYYTQAFTGPISLTAQTLPDTFYAALEAALIEVSRFADPDYFTDEQLEAAKTILAVQEIYGREQTSSFAHTVTFWWAVAGLDYYRSYIADLQAITRDDIANYVRTYLEGQPMVVGALASPAHIEELGLSEERLQEVVERVRARIAEDAPQATEARQGGQP</sequence>
<dbReference type="PANTHER" id="PTHR11851:SF49">
    <property type="entry name" value="MITOCHONDRIAL-PROCESSING PEPTIDASE SUBUNIT ALPHA"/>
    <property type="match status" value="1"/>
</dbReference>
<dbReference type="Pfam" id="PF00675">
    <property type="entry name" value="Peptidase_M16"/>
    <property type="match status" value="1"/>
</dbReference>
<keyword evidence="5" id="KW-1185">Reference proteome</keyword>
<accession>A0A328C810</accession>
<reference evidence="4 5" key="1">
    <citation type="submission" date="2018-05" db="EMBL/GenBank/DDBJ databases">
        <title>Lujinxingia marina gen. nov. sp. nov., a new facultative anaerobic member of the class Deltaproteobacteria, and proposal of Lujinxingaceae fam. nov.</title>
        <authorList>
            <person name="Li C.-M."/>
        </authorList>
    </citation>
    <scope>NUCLEOTIDE SEQUENCE [LARGE SCALE GENOMIC DNA]</scope>
    <source>
        <strain evidence="4 5">B210</strain>
    </source>
</reference>
<dbReference type="InterPro" id="IPR050361">
    <property type="entry name" value="MPP/UQCRC_Complex"/>
</dbReference>
<evidence type="ECO:0000313" key="4">
    <source>
        <dbReference type="EMBL" id="RAL23710.1"/>
    </source>
</evidence>
<dbReference type="SUPFAM" id="SSF63411">
    <property type="entry name" value="LuxS/MPP-like metallohydrolase"/>
    <property type="match status" value="2"/>
</dbReference>
<organism evidence="4 5">
    <name type="scientific">Lujinxingia litoralis</name>
    <dbReference type="NCBI Taxonomy" id="2211119"/>
    <lineage>
        <taxon>Bacteria</taxon>
        <taxon>Deltaproteobacteria</taxon>
        <taxon>Bradymonadales</taxon>
        <taxon>Lujinxingiaceae</taxon>
        <taxon>Lujinxingia</taxon>
    </lineage>
</organism>
<dbReference type="Gene3D" id="3.30.830.10">
    <property type="entry name" value="Metalloenzyme, LuxS/M16 peptidase-like"/>
    <property type="match status" value="2"/>
</dbReference>
<dbReference type="InterPro" id="IPR011249">
    <property type="entry name" value="Metalloenz_LuxS/M16"/>
</dbReference>
<evidence type="ECO:0000259" key="2">
    <source>
        <dbReference type="Pfam" id="PF00675"/>
    </source>
</evidence>
<gene>
    <name evidence="4" type="ORF">DL240_06015</name>
</gene>
<evidence type="ECO:0000256" key="1">
    <source>
        <dbReference type="ARBA" id="ARBA00007261"/>
    </source>
</evidence>